<dbReference type="InterPro" id="IPR036457">
    <property type="entry name" value="PPM-type-like_dom_sf"/>
</dbReference>
<dbReference type="SMART" id="SM00331">
    <property type="entry name" value="PP2C_SIG"/>
    <property type="match status" value="1"/>
</dbReference>
<dbReference type="Gene3D" id="3.60.40.10">
    <property type="entry name" value="PPM-type phosphatase domain"/>
    <property type="match status" value="1"/>
</dbReference>
<reference evidence="4 5" key="1">
    <citation type="submission" date="2020-03" db="EMBL/GenBank/DDBJ databases">
        <title>A novel species.</title>
        <authorList>
            <person name="Gao J."/>
        </authorList>
    </citation>
    <scope>NUCLEOTIDE SEQUENCE [LARGE SCALE GENOMIC DNA]</scope>
    <source>
        <strain evidence="4 5">QMT-12</strain>
    </source>
</reference>
<protein>
    <submittedName>
        <fullName evidence="4">Serine/threonine-protein phosphatase</fullName>
    </submittedName>
</protein>
<sequence>MTATFLMDETAAQLRVDLVWPDERVPSAESLDAVGRLLSSTSYRPAPAGTGPGGRIELGAALPPSAPARGAATAISAALRAQTPVTGALEDLRAQTADLMAALEESRSQRDELARLNAELVETNQGVVALYTELTAELEETNRGVVALYDEEHQLALTLQRTFLPEHLPEVAGAELAVRYLAAAAEKQIGGDFYEAVVTEAGLLLAVGDVVGHSLQAAIIMGELRHALRAYAAEAHPPHVLLERLDHLLGLHHRGWTATVCVVLVEPCHSRIHVANAGHLPPLLVSPDDEADFLTEHGPLLGIGLPQPVATAYDIKPGSLLLMISDGLIETRDSDLSDRLDALRLASLHGPSAPEALCDSLLEEFGAEQEDDTIIFAARLDAPVVTRSQR</sequence>
<dbReference type="InterPro" id="IPR001932">
    <property type="entry name" value="PPM-type_phosphatase-like_dom"/>
</dbReference>
<evidence type="ECO:0000313" key="4">
    <source>
        <dbReference type="EMBL" id="QIQ07229.1"/>
    </source>
</evidence>
<dbReference type="SUPFAM" id="SSF81606">
    <property type="entry name" value="PP2C-like"/>
    <property type="match status" value="1"/>
</dbReference>
<proteinExistence type="predicted"/>
<dbReference type="GO" id="GO:0016791">
    <property type="term" value="F:phosphatase activity"/>
    <property type="evidence" value="ECO:0007669"/>
    <property type="project" value="TreeGrafter"/>
</dbReference>
<keyword evidence="1" id="KW-0378">Hydrolase</keyword>
<evidence type="ECO:0000313" key="5">
    <source>
        <dbReference type="Proteomes" id="UP000501179"/>
    </source>
</evidence>
<dbReference type="EMBL" id="CP050177">
    <property type="protein sequence ID" value="QIQ07229.1"/>
    <property type="molecule type" value="Genomic_DNA"/>
</dbReference>
<gene>
    <name evidence="4" type="ORF">HA039_29430</name>
</gene>
<feature type="domain" description="PPM-type phosphatase" evidence="3">
    <location>
        <begin position="177"/>
        <end position="380"/>
    </location>
</feature>
<evidence type="ECO:0000259" key="3">
    <source>
        <dbReference type="PROSITE" id="PS51746"/>
    </source>
</evidence>
<keyword evidence="2" id="KW-0175">Coiled coil</keyword>
<dbReference type="Proteomes" id="UP000501179">
    <property type="component" value="Chromosome"/>
</dbReference>
<dbReference type="PANTHER" id="PTHR43156">
    <property type="entry name" value="STAGE II SPORULATION PROTEIN E-RELATED"/>
    <property type="match status" value="1"/>
</dbReference>
<evidence type="ECO:0000256" key="1">
    <source>
        <dbReference type="ARBA" id="ARBA00022801"/>
    </source>
</evidence>
<dbReference type="AlphaFoldDB" id="A0A6G9HAF9"/>
<accession>A0A6G9HAF9</accession>
<dbReference type="Pfam" id="PF07228">
    <property type="entry name" value="SpoIIE"/>
    <property type="match status" value="1"/>
</dbReference>
<feature type="coiled-coil region" evidence="2">
    <location>
        <begin position="89"/>
        <end position="123"/>
    </location>
</feature>
<keyword evidence="5" id="KW-1185">Reference proteome</keyword>
<name>A0A6G9HAF9_9ACTN</name>
<dbReference type="KEGG" id="slia:HA039_29430"/>
<dbReference type="PROSITE" id="PS51746">
    <property type="entry name" value="PPM_2"/>
    <property type="match status" value="1"/>
</dbReference>
<dbReference type="PANTHER" id="PTHR43156:SF2">
    <property type="entry name" value="STAGE II SPORULATION PROTEIN E"/>
    <property type="match status" value="1"/>
</dbReference>
<organism evidence="4 5">
    <name type="scientific">Streptomyces liangshanensis</name>
    <dbReference type="NCBI Taxonomy" id="2717324"/>
    <lineage>
        <taxon>Bacteria</taxon>
        <taxon>Bacillati</taxon>
        <taxon>Actinomycetota</taxon>
        <taxon>Actinomycetes</taxon>
        <taxon>Kitasatosporales</taxon>
        <taxon>Streptomycetaceae</taxon>
        <taxon>Streptomyces</taxon>
    </lineage>
</organism>
<dbReference type="InterPro" id="IPR052016">
    <property type="entry name" value="Bact_Sigma-Reg"/>
</dbReference>
<evidence type="ECO:0000256" key="2">
    <source>
        <dbReference type="SAM" id="Coils"/>
    </source>
</evidence>